<evidence type="ECO:0000313" key="2">
    <source>
        <dbReference type="Proteomes" id="UP000036270"/>
    </source>
</evidence>
<dbReference type="InterPro" id="IPR037914">
    <property type="entry name" value="SpoVT-AbrB_sf"/>
</dbReference>
<dbReference type="AlphaFoldDB" id="A0A0J5P5Y6"/>
<gene>
    <name evidence="1" type="ORF">RO21_07495</name>
</gene>
<name>A0A0J5P5Y6_9PAST</name>
<dbReference type="Proteomes" id="UP000036270">
    <property type="component" value="Unassembled WGS sequence"/>
</dbReference>
<dbReference type="InterPro" id="IPR047976">
    <property type="entry name" value="Anti_VapB2-like"/>
</dbReference>
<evidence type="ECO:0000313" key="1">
    <source>
        <dbReference type="EMBL" id="KMK51185.1"/>
    </source>
</evidence>
<dbReference type="PANTHER" id="PTHR37550">
    <property type="entry name" value="ANTITOXIN VAPB1"/>
    <property type="match status" value="1"/>
</dbReference>
<dbReference type="PATRIC" id="fig|67855.3.peg.1537"/>
<dbReference type="SUPFAM" id="SSF89447">
    <property type="entry name" value="AbrB/MazE/MraZ-like"/>
    <property type="match status" value="1"/>
</dbReference>
<dbReference type="InterPro" id="IPR051734">
    <property type="entry name" value="VapB_TA_antitoxins"/>
</dbReference>
<proteinExistence type="predicted"/>
<organism evidence="1 2">
    <name type="scientific">Muribacter muris</name>
    <dbReference type="NCBI Taxonomy" id="67855"/>
    <lineage>
        <taxon>Bacteria</taxon>
        <taxon>Pseudomonadati</taxon>
        <taxon>Pseudomonadota</taxon>
        <taxon>Gammaproteobacteria</taxon>
        <taxon>Pasteurellales</taxon>
        <taxon>Pasteurellaceae</taxon>
        <taxon>Muribacter</taxon>
    </lineage>
</organism>
<dbReference type="Gene3D" id="2.10.260.10">
    <property type="match status" value="1"/>
</dbReference>
<accession>A0A0J5P5Y6</accession>
<dbReference type="EMBL" id="JWIZ01000045">
    <property type="protein sequence ID" value="KMK51185.1"/>
    <property type="molecule type" value="Genomic_DNA"/>
</dbReference>
<reference evidence="1 2" key="1">
    <citation type="submission" date="2014-12" db="EMBL/GenBank/DDBJ databases">
        <title>Reclassification of Actinobacillus muris as Muribacter muris.</title>
        <authorList>
            <person name="Christensen H."/>
            <person name="Nicklas W."/>
            <person name="Bisgaard M."/>
        </authorList>
    </citation>
    <scope>NUCLEOTIDE SEQUENCE [LARGE SCALE GENOMIC DNA]</scope>
    <source>
        <strain evidence="1 2">Ackerman80-443D</strain>
    </source>
</reference>
<keyword evidence="2" id="KW-1185">Reference proteome</keyword>
<protein>
    <submittedName>
        <fullName evidence="1">Antitoxin</fullName>
    </submittedName>
</protein>
<dbReference type="NCBIfam" id="NF040493">
    <property type="entry name" value="TA_anti_VapB"/>
    <property type="match status" value="1"/>
</dbReference>
<dbReference type="PANTHER" id="PTHR37550:SF3">
    <property type="entry name" value="ANTITOXIN VAPB1"/>
    <property type="match status" value="1"/>
</dbReference>
<dbReference type="STRING" id="67855.RO21_07495"/>
<comment type="caution">
    <text evidence="1">The sequence shown here is derived from an EMBL/GenBank/DDBJ whole genome shotgun (WGS) entry which is preliminary data.</text>
</comment>
<sequence>MEASVFITNRTQAVRLPATMRFDEHIKKVNIRIVGKDRILSPTEHSWDSFFLAEQNVSDDFLNERERSIQTEREEF</sequence>
<dbReference type="RefSeq" id="WP_047977181.1">
    <property type="nucleotide sequence ID" value="NZ_JWIZ01000045.1"/>
</dbReference>